<dbReference type="Proteomes" id="UP000295530">
    <property type="component" value="Unassembled WGS sequence"/>
</dbReference>
<protein>
    <recommendedName>
        <fullName evidence="3">DUF1833 domain-containing protein</fullName>
    </recommendedName>
</protein>
<accession>A0A4R6EWS0</accession>
<name>A0A4R6EWS0_SCAGO</name>
<comment type="caution">
    <text evidence="1">The sequence shown here is derived from an EMBL/GenBank/DDBJ whole genome shotgun (WGS) entry which is preliminary data.</text>
</comment>
<evidence type="ECO:0000313" key="2">
    <source>
        <dbReference type="Proteomes" id="UP000295530"/>
    </source>
</evidence>
<evidence type="ECO:0008006" key="3">
    <source>
        <dbReference type="Google" id="ProtNLM"/>
    </source>
</evidence>
<gene>
    <name evidence="1" type="ORF">EC847_101162</name>
</gene>
<sequence length="156" mass="17678">MPTLREYQSQRPNRVLYETITFSNDVFGGIPLVANQIFPKTFAGMEYQPCRMEVVESQQSNTPVIGASVKFGRLAMDFKQALKQWKAFARITPIAVTYQRFDSADMNTPLKPWTLYANDTSMDQNDVTCELTLKNPLSNNVSPLYTPELFPGLKNA</sequence>
<dbReference type="RefSeq" id="WP_133459856.1">
    <property type="nucleotide sequence ID" value="NZ_SNVX01000001.1"/>
</dbReference>
<dbReference type="EMBL" id="SNVX01000001">
    <property type="protein sequence ID" value="TDN64238.1"/>
    <property type="molecule type" value="Genomic_DNA"/>
</dbReference>
<evidence type="ECO:0000313" key="1">
    <source>
        <dbReference type="EMBL" id="TDN64238.1"/>
    </source>
</evidence>
<reference evidence="1 2" key="1">
    <citation type="submission" date="2019-03" db="EMBL/GenBank/DDBJ databases">
        <title>Genomic analyses of the natural microbiome of Caenorhabditis elegans.</title>
        <authorList>
            <person name="Samuel B."/>
        </authorList>
    </citation>
    <scope>NUCLEOTIDE SEQUENCE [LARGE SCALE GENOMIC DNA]</scope>
    <source>
        <strain evidence="1 2">BIGb0156</strain>
    </source>
</reference>
<dbReference type="OrthoDB" id="6603785at2"/>
<dbReference type="AlphaFoldDB" id="A0A4R6EWS0"/>
<keyword evidence="2" id="KW-1185">Reference proteome</keyword>
<proteinExistence type="predicted"/>
<organism evidence="1 2">
    <name type="scientific">Scandinavium goeteborgense</name>
    <dbReference type="NCBI Taxonomy" id="1851514"/>
    <lineage>
        <taxon>Bacteria</taxon>
        <taxon>Pseudomonadati</taxon>
        <taxon>Pseudomonadota</taxon>
        <taxon>Gammaproteobacteria</taxon>
        <taxon>Enterobacterales</taxon>
        <taxon>Enterobacteriaceae</taxon>
        <taxon>Scandinavium</taxon>
    </lineage>
</organism>